<evidence type="ECO:0000313" key="1">
    <source>
        <dbReference type="EMBL" id="RHN67962.1"/>
    </source>
</evidence>
<reference evidence="2" key="1">
    <citation type="journal article" date="2018" name="Nat. Plants">
        <title>Whole-genome landscape of Medicago truncatula symbiotic genes.</title>
        <authorList>
            <person name="Pecrix Y."/>
            <person name="Staton S.E."/>
            <person name="Sallet E."/>
            <person name="Lelandais-Briere C."/>
            <person name="Moreau S."/>
            <person name="Carrere S."/>
            <person name="Blein T."/>
            <person name="Jardinaud M.F."/>
            <person name="Latrasse D."/>
            <person name="Zouine M."/>
            <person name="Zahm M."/>
            <person name="Kreplak J."/>
            <person name="Mayjonade B."/>
            <person name="Satge C."/>
            <person name="Perez M."/>
            <person name="Cauet S."/>
            <person name="Marande W."/>
            <person name="Chantry-Darmon C."/>
            <person name="Lopez-Roques C."/>
            <person name="Bouchez O."/>
            <person name="Berard A."/>
            <person name="Debelle F."/>
            <person name="Munos S."/>
            <person name="Bendahmane A."/>
            <person name="Berges H."/>
            <person name="Niebel A."/>
            <person name="Buitink J."/>
            <person name="Frugier F."/>
            <person name="Benhamed M."/>
            <person name="Crespi M."/>
            <person name="Gouzy J."/>
            <person name="Gamas P."/>
        </authorList>
    </citation>
    <scope>NUCLEOTIDE SEQUENCE [LARGE SCALE GENOMIC DNA]</scope>
    <source>
        <strain evidence="2">cv. Jemalong A17</strain>
    </source>
</reference>
<accession>A0A396IQV6</accession>
<comment type="caution">
    <text evidence="1">The sequence shown here is derived from an EMBL/GenBank/DDBJ whole genome shotgun (WGS) entry which is preliminary data.</text>
</comment>
<dbReference type="Proteomes" id="UP000265566">
    <property type="component" value="Chromosome 3"/>
</dbReference>
<gene>
    <name evidence="1" type="ORF">MtrunA17_Chr3g0108511</name>
</gene>
<dbReference type="AlphaFoldDB" id="A0A396IQV6"/>
<proteinExistence type="predicted"/>
<name>A0A396IQV6_MEDTR</name>
<dbReference type="Gramene" id="rna16227">
    <property type="protein sequence ID" value="RHN67962.1"/>
    <property type="gene ID" value="gene16227"/>
</dbReference>
<protein>
    <submittedName>
        <fullName evidence="1">Uncharacterized protein</fullName>
    </submittedName>
</protein>
<sequence length="55" mass="6493">MQFFVFNGLLSKQSLEREKSCMHRTWNLWGAIVIYLEVKRIRLKVSSSFAVMSIL</sequence>
<organism evidence="1 2">
    <name type="scientific">Medicago truncatula</name>
    <name type="common">Barrel medic</name>
    <name type="synonym">Medicago tribuloides</name>
    <dbReference type="NCBI Taxonomy" id="3880"/>
    <lineage>
        <taxon>Eukaryota</taxon>
        <taxon>Viridiplantae</taxon>
        <taxon>Streptophyta</taxon>
        <taxon>Embryophyta</taxon>
        <taxon>Tracheophyta</taxon>
        <taxon>Spermatophyta</taxon>
        <taxon>Magnoliopsida</taxon>
        <taxon>eudicotyledons</taxon>
        <taxon>Gunneridae</taxon>
        <taxon>Pentapetalae</taxon>
        <taxon>rosids</taxon>
        <taxon>fabids</taxon>
        <taxon>Fabales</taxon>
        <taxon>Fabaceae</taxon>
        <taxon>Papilionoideae</taxon>
        <taxon>50 kb inversion clade</taxon>
        <taxon>NPAAA clade</taxon>
        <taxon>Hologalegina</taxon>
        <taxon>IRL clade</taxon>
        <taxon>Trifolieae</taxon>
        <taxon>Medicago</taxon>
    </lineage>
</organism>
<evidence type="ECO:0000313" key="2">
    <source>
        <dbReference type="Proteomes" id="UP000265566"/>
    </source>
</evidence>
<dbReference type="EMBL" id="PSQE01000003">
    <property type="protein sequence ID" value="RHN67962.1"/>
    <property type="molecule type" value="Genomic_DNA"/>
</dbReference>